<proteinExistence type="predicted"/>
<accession>A0AAV6G579</accession>
<evidence type="ECO:0000256" key="1">
    <source>
        <dbReference type="SAM" id="MobiDB-lite"/>
    </source>
</evidence>
<dbReference type="AlphaFoldDB" id="A0AAV6G579"/>
<reference evidence="2" key="1">
    <citation type="submission" date="2020-10" db="EMBL/GenBank/DDBJ databases">
        <title>Chromosome-scale genome assembly of the Allis shad, Alosa alosa.</title>
        <authorList>
            <person name="Margot Z."/>
            <person name="Christophe K."/>
            <person name="Cabau C."/>
            <person name="Louis A."/>
            <person name="Berthelot C."/>
            <person name="Parey E."/>
            <person name="Roest Crollius H."/>
            <person name="Montfort J."/>
            <person name="Robinson-Rechavi M."/>
            <person name="Bucao C."/>
            <person name="Bouchez O."/>
            <person name="Gislard M."/>
            <person name="Lluch J."/>
            <person name="Milhes M."/>
            <person name="Lampietro C."/>
            <person name="Lopez Roques C."/>
            <person name="Donnadieu C."/>
            <person name="Braasch I."/>
            <person name="Desvignes T."/>
            <person name="Postlethwait J."/>
            <person name="Bobe J."/>
            <person name="Guiguen Y."/>
        </authorList>
    </citation>
    <scope>NUCLEOTIDE SEQUENCE</scope>
    <source>
        <strain evidence="2">M-15738</strain>
        <tissue evidence="2">Blood</tissue>
    </source>
</reference>
<keyword evidence="3" id="KW-1185">Reference proteome</keyword>
<name>A0AAV6G579_9TELE</name>
<dbReference type="InterPro" id="IPR027836">
    <property type="entry name" value="DUF4529"/>
</dbReference>
<evidence type="ECO:0000313" key="2">
    <source>
        <dbReference type="EMBL" id="KAG5270105.1"/>
    </source>
</evidence>
<dbReference type="Proteomes" id="UP000823561">
    <property type="component" value="Chromosome 14"/>
</dbReference>
<organism evidence="2 3">
    <name type="scientific">Alosa alosa</name>
    <name type="common">allis shad</name>
    <dbReference type="NCBI Taxonomy" id="278164"/>
    <lineage>
        <taxon>Eukaryota</taxon>
        <taxon>Metazoa</taxon>
        <taxon>Chordata</taxon>
        <taxon>Craniata</taxon>
        <taxon>Vertebrata</taxon>
        <taxon>Euteleostomi</taxon>
        <taxon>Actinopterygii</taxon>
        <taxon>Neopterygii</taxon>
        <taxon>Teleostei</taxon>
        <taxon>Clupei</taxon>
        <taxon>Clupeiformes</taxon>
        <taxon>Clupeoidei</taxon>
        <taxon>Clupeidae</taxon>
        <taxon>Alosa</taxon>
    </lineage>
</organism>
<feature type="region of interest" description="Disordered" evidence="1">
    <location>
        <begin position="108"/>
        <end position="130"/>
    </location>
</feature>
<gene>
    <name evidence="2" type="ORF">AALO_G00188790</name>
</gene>
<protein>
    <submittedName>
        <fullName evidence="2">Uncharacterized protein</fullName>
    </submittedName>
</protein>
<dbReference type="PANTHER" id="PTHR36869:SF1">
    <property type="entry name" value="CHROMOSOME 16 OPEN READING FRAME 46"/>
    <property type="match status" value="1"/>
</dbReference>
<evidence type="ECO:0000313" key="3">
    <source>
        <dbReference type="Proteomes" id="UP000823561"/>
    </source>
</evidence>
<sequence length="387" mass="42724">MESFRGFESACEYGDNNGCMSMDTYMEEHQLSDRDLVNTLLDVSEEYLSNDQDTDGFRNHNGWEEAVHGWGRGPSLQMQRRSKRPKTWDADSHCLLCVDTKVVEPHVSETARHSPELCSRSSPKNSKKTIPPNIELLKARPSSTCSVSSAYKNTLDLLPKQAVSAKKFSGISGLLINRTAASCVGLSHHQEDQCLMLKDQHAGNATLVNCNAVLPPLKTSLDGNASCPNHLESGEVSFGADIQDTAEIWWRGASATATAGGSRGVDGCREMRTAAHLDSRSAEDGLHSSDASKYWTCENSHSLLTAFSIPITKRSDQSFPTMNDAMPRVTYRLARYPRQEDLARSPARNNGGKLYFGYKTKNIRRAEPKLPMLFGTRVAIPASTHRL</sequence>
<comment type="caution">
    <text evidence="2">The sequence shown here is derived from an EMBL/GenBank/DDBJ whole genome shotgun (WGS) entry which is preliminary data.</text>
</comment>
<dbReference type="PANTHER" id="PTHR36869">
    <property type="entry name" value="CHROMOSOME 16 OPEN READING FRAME 46"/>
    <property type="match status" value="1"/>
</dbReference>
<dbReference type="Pfam" id="PF15032">
    <property type="entry name" value="DUF4529"/>
    <property type="match status" value="1"/>
</dbReference>
<dbReference type="EMBL" id="JADWDJ010000014">
    <property type="protein sequence ID" value="KAG5270105.1"/>
    <property type="molecule type" value="Genomic_DNA"/>
</dbReference>